<reference evidence="1 2" key="1">
    <citation type="submission" date="2024-06" db="EMBL/GenBank/DDBJ databases">
        <title>The Natural Products Discovery Center: Release of the First 8490 Sequenced Strains for Exploring Actinobacteria Biosynthetic Diversity.</title>
        <authorList>
            <person name="Kalkreuter E."/>
            <person name="Kautsar S.A."/>
            <person name="Yang D."/>
            <person name="Bader C.D."/>
            <person name="Teijaro C.N."/>
            <person name="Fluegel L."/>
            <person name="Davis C.M."/>
            <person name="Simpson J.R."/>
            <person name="Lauterbach L."/>
            <person name="Steele A.D."/>
            <person name="Gui C."/>
            <person name="Meng S."/>
            <person name="Li G."/>
            <person name="Viehrig K."/>
            <person name="Ye F."/>
            <person name="Su P."/>
            <person name="Kiefer A.F."/>
            <person name="Nichols A."/>
            <person name="Cepeda A.J."/>
            <person name="Yan W."/>
            <person name="Fan B."/>
            <person name="Jiang Y."/>
            <person name="Adhikari A."/>
            <person name="Zheng C.-J."/>
            <person name="Schuster L."/>
            <person name="Cowan T.M."/>
            <person name="Smanski M.J."/>
            <person name="Chevrette M.G."/>
            <person name="De Carvalho L.P.S."/>
            <person name="Shen B."/>
        </authorList>
    </citation>
    <scope>NUCLEOTIDE SEQUENCE [LARGE SCALE GENOMIC DNA]</scope>
    <source>
        <strain evidence="1 2">NPDC050403</strain>
    </source>
</reference>
<proteinExistence type="predicted"/>
<evidence type="ECO:0000313" key="2">
    <source>
        <dbReference type="Proteomes" id="UP001551695"/>
    </source>
</evidence>
<dbReference type="Proteomes" id="UP001551695">
    <property type="component" value="Unassembled WGS sequence"/>
</dbReference>
<keyword evidence="2" id="KW-1185">Reference proteome</keyword>
<dbReference type="Pfam" id="PF06405">
    <property type="entry name" value="RCC_reductase"/>
    <property type="match status" value="1"/>
</dbReference>
<protein>
    <submittedName>
        <fullName evidence="1">Oxidoreductase</fullName>
    </submittedName>
</protein>
<gene>
    <name evidence="1" type="ORF">AB0I48_23035</name>
</gene>
<evidence type="ECO:0000313" key="1">
    <source>
        <dbReference type="EMBL" id="MEV0710445.1"/>
    </source>
</evidence>
<accession>A0ABV3FYD9</accession>
<dbReference type="PANTHER" id="PTHR34685">
    <property type="entry name" value="RED CHLOROPHYLL CATABOLITE REDUCTASE, CHLOROPLASTIC"/>
    <property type="match status" value="1"/>
</dbReference>
<dbReference type="InterPro" id="IPR009439">
    <property type="entry name" value="RCC_reductase"/>
</dbReference>
<comment type="caution">
    <text evidence="1">The sequence shown here is derived from an EMBL/GenBank/DDBJ whole genome shotgun (WGS) entry which is preliminary data.</text>
</comment>
<dbReference type="RefSeq" id="WP_355085859.1">
    <property type="nucleotide sequence ID" value="NZ_JBEXKW010000018.1"/>
</dbReference>
<sequence>MSETLQHVEQMVDENPRTDVSETFTEWRALLTELKDRLAARFELTRDPSTVDLEHYGDPETGPAGSLAAYTGPEVDWLVHSWIGDPGTGFVNLHLTLWLGPQARVPHLAIALLLWPEGWFYVDAVPRGDMVGDGDYFDSYYAENDAPWLEFKAEHPDFAWFTSRTGFIRASLSPTAYCYSFPSTRPNLDTVAALLRGRVDQWLGWVDAAEPVPAEQRAELAGRDLAIRRNIAERDPANVMGERMFGAELTERLVRALWGGDRVLPRPVA</sequence>
<dbReference type="Gene3D" id="3.40.1500.20">
    <property type="match status" value="1"/>
</dbReference>
<dbReference type="PANTHER" id="PTHR34685:SF2">
    <property type="entry name" value="RED CHLOROPHYLL CATABOLITE REDUCTASE, CHLOROPLASTIC"/>
    <property type="match status" value="1"/>
</dbReference>
<name>A0ABV3FYD9_9NOCA</name>
<dbReference type="EMBL" id="JBFAKC010000010">
    <property type="protein sequence ID" value="MEV0710445.1"/>
    <property type="molecule type" value="Genomic_DNA"/>
</dbReference>
<organism evidence="1 2">
    <name type="scientific">Nocardia aurea</name>
    <dbReference type="NCBI Taxonomy" id="2144174"/>
    <lineage>
        <taxon>Bacteria</taxon>
        <taxon>Bacillati</taxon>
        <taxon>Actinomycetota</taxon>
        <taxon>Actinomycetes</taxon>
        <taxon>Mycobacteriales</taxon>
        <taxon>Nocardiaceae</taxon>
        <taxon>Nocardia</taxon>
    </lineage>
</organism>